<reference evidence="8 9" key="1">
    <citation type="submission" date="2020-01" db="EMBL/GenBank/DDBJ databases">
        <title>Draft Genome Analysis of Muricauda sp. HICW Isolated from coastal seawater of PR China.</title>
        <authorList>
            <person name="Chen M.-X."/>
        </authorList>
    </citation>
    <scope>NUCLEOTIDE SEQUENCE [LARGE SCALE GENOMIC DNA]</scope>
    <source>
        <strain evidence="8 9">HICW</strain>
    </source>
</reference>
<evidence type="ECO:0000256" key="1">
    <source>
        <dbReference type="ARBA" id="ARBA00000085"/>
    </source>
</evidence>
<comment type="caution">
    <text evidence="8">The sequence shown here is derived from an EMBL/GenBank/DDBJ whole genome shotgun (WGS) entry which is preliminary data.</text>
</comment>
<dbReference type="Proteomes" id="UP000558089">
    <property type="component" value="Unassembled WGS sequence"/>
</dbReference>
<dbReference type="PROSITE" id="PS50113">
    <property type="entry name" value="PAC"/>
    <property type="match status" value="1"/>
</dbReference>
<dbReference type="InterPro" id="IPR003594">
    <property type="entry name" value="HATPase_dom"/>
</dbReference>
<dbReference type="EC" id="2.7.13.3" evidence="2"/>
<organism evidence="8 9">
    <name type="scientific">Flagellimonas chongwuensis</name>
    <dbReference type="NCBI Taxonomy" id="2697365"/>
    <lineage>
        <taxon>Bacteria</taxon>
        <taxon>Pseudomonadati</taxon>
        <taxon>Bacteroidota</taxon>
        <taxon>Flavobacteriia</taxon>
        <taxon>Flavobacteriales</taxon>
        <taxon>Flavobacteriaceae</taxon>
        <taxon>Flagellimonas</taxon>
    </lineage>
</organism>
<name>A0A850NHT4_9FLAO</name>
<dbReference type="EMBL" id="WYET01000003">
    <property type="protein sequence ID" value="NVN17975.1"/>
    <property type="molecule type" value="Genomic_DNA"/>
</dbReference>
<dbReference type="Gene3D" id="2.10.70.100">
    <property type="match status" value="1"/>
</dbReference>
<dbReference type="InterPro" id="IPR013655">
    <property type="entry name" value="PAS_fold_3"/>
</dbReference>
<keyword evidence="3" id="KW-0597">Phosphoprotein</keyword>
<evidence type="ECO:0000313" key="8">
    <source>
        <dbReference type="EMBL" id="NVN17975.1"/>
    </source>
</evidence>
<sequence>MKHKHILIDNKVEIVEDRYDAVWAMDVDYKLTAFNTSFGDRLSKAGWGKPERGMDLHPVYQSAYFFNPCSKGCAQALDRYPTTSKHTFEENGELTVHEFSFQPFMNNFGEVIGCCIWQKDISQVVKNTHRLQESERRYREAQEITVFGHWNWDIREDKISWSNQLFRIFEQEPGKFDATFDALMKIIHPEDRDGFVEDVQDSIKKNRMHDVIHRIVLDNGNIRYVHQKGRPFYDENGKPYRMAGTTQDVTKDVLANQQIVEQNHELQNFVRIISHNLRGPISNVLMLSKIYEWGKDPMNDDIVKKIEHTTEALDQTIKDLHLSLSLKSADREKFREVHLKDVMKDVDGLLSEEITKYKATIRTDFTKMDLVFGAKSYVVNIFYNLILNAINYAKEGIPAIISINTEELVDSILIRFTDNGIGMELTPEKERKIFDMYGRLSGATEGKGFGLYLVKTQVEAMDGKIEVQSEKDVGTTFTLIFPKNHIT</sequence>
<keyword evidence="9" id="KW-1185">Reference proteome</keyword>
<accession>A0A850NHT4</accession>
<feature type="domain" description="Histidine kinase" evidence="6">
    <location>
        <begin position="272"/>
        <end position="485"/>
    </location>
</feature>
<evidence type="ECO:0000313" key="9">
    <source>
        <dbReference type="Proteomes" id="UP000558089"/>
    </source>
</evidence>
<evidence type="ECO:0000256" key="5">
    <source>
        <dbReference type="ARBA" id="ARBA00022777"/>
    </source>
</evidence>
<dbReference type="SUPFAM" id="SSF55785">
    <property type="entry name" value="PYP-like sensor domain (PAS domain)"/>
    <property type="match status" value="1"/>
</dbReference>
<dbReference type="InterPro" id="IPR000700">
    <property type="entry name" value="PAS-assoc_C"/>
</dbReference>
<dbReference type="PANTHER" id="PTHR43304:SF1">
    <property type="entry name" value="PAC DOMAIN-CONTAINING PROTEIN"/>
    <property type="match status" value="1"/>
</dbReference>
<dbReference type="InterPro" id="IPR005467">
    <property type="entry name" value="His_kinase_dom"/>
</dbReference>
<dbReference type="InterPro" id="IPR035965">
    <property type="entry name" value="PAS-like_dom_sf"/>
</dbReference>
<dbReference type="Gene3D" id="3.30.565.10">
    <property type="entry name" value="Histidine kinase-like ATPase, C-terminal domain"/>
    <property type="match status" value="1"/>
</dbReference>
<protein>
    <recommendedName>
        <fullName evidence="2">histidine kinase</fullName>
        <ecNumber evidence="2">2.7.13.3</ecNumber>
    </recommendedName>
</protein>
<dbReference type="InterPro" id="IPR036890">
    <property type="entry name" value="HATPase_C_sf"/>
</dbReference>
<dbReference type="Pfam" id="PF08447">
    <property type="entry name" value="PAS_3"/>
    <property type="match status" value="1"/>
</dbReference>
<proteinExistence type="predicted"/>
<dbReference type="CDD" id="cd00075">
    <property type="entry name" value="HATPase"/>
    <property type="match status" value="1"/>
</dbReference>
<dbReference type="Pfam" id="PF02518">
    <property type="entry name" value="HATPase_c"/>
    <property type="match status" value="1"/>
</dbReference>
<dbReference type="Gene3D" id="3.30.450.20">
    <property type="entry name" value="PAS domain"/>
    <property type="match status" value="1"/>
</dbReference>
<evidence type="ECO:0000259" key="6">
    <source>
        <dbReference type="PROSITE" id="PS50109"/>
    </source>
</evidence>
<dbReference type="CDD" id="cd00082">
    <property type="entry name" value="HisKA"/>
    <property type="match status" value="1"/>
</dbReference>
<dbReference type="CDD" id="cd00130">
    <property type="entry name" value="PAS"/>
    <property type="match status" value="1"/>
</dbReference>
<dbReference type="InterPro" id="IPR004358">
    <property type="entry name" value="Sig_transdc_His_kin-like_C"/>
</dbReference>
<dbReference type="SUPFAM" id="SSF55874">
    <property type="entry name" value="ATPase domain of HSP90 chaperone/DNA topoisomerase II/histidine kinase"/>
    <property type="match status" value="1"/>
</dbReference>
<feature type="domain" description="PAC" evidence="7">
    <location>
        <begin position="209"/>
        <end position="261"/>
    </location>
</feature>
<dbReference type="AlphaFoldDB" id="A0A850NHT4"/>
<dbReference type="SUPFAM" id="SSF47384">
    <property type="entry name" value="Homodimeric domain of signal transducing histidine kinase"/>
    <property type="match status" value="1"/>
</dbReference>
<dbReference type="InterPro" id="IPR003661">
    <property type="entry name" value="HisK_dim/P_dom"/>
</dbReference>
<dbReference type="Gene3D" id="1.10.287.130">
    <property type="match status" value="1"/>
</dbReference>
<dbReference type="PROSITE" id="PS50109">
    <property type="entry name" value="HIS_KIN"/>
    <property type="match status" value="1"/>
</dbReference>
<evidence type="ECO:0000256" key="3">
    <source>
        <dbReference type="ARBA" id="ARBA00022553"/>
    </source>
</evidence>
<gene>
    <name evidence="8" type="ORF">GUA46_06455</name>
</gene>
<dbReference type="SMART" id="SM00387">
    <property type="entry name" value="HATPase_c"/>
    <property type="match status" value="1"/>
</dbReference>
<dbReference type="InterPro" id="IPR000014">
    <property type="entry name" value="PAS"/>
</dbReference>
<dbReference type="InterPro" id="IPR052162">
    <property type="entry name" value="Sensor_kinase/Photoreceptor"/>
</dbReference>
<evidence type="ECO:0000259" key="7">
    <source>
        <dbReference type="PROSITE" id="PS50113"/>
    </source>
</evidence>
<dbReference type="RefSeq" id="WP_176619792.1">
    <property type="nucleotide sequence ID" value="NZ_WYET01000003.1"/>
</dbReference>
<keyword evidence="4" id="KW-0808">Transferase</keyword>
<keyword evidence="5" id="KW-0418">Kinase</keyword>
<dbReference type="PANTHER" id="PTHR43304">
    <property type="entry name" value="PHYTOCHROME-LIKE PROTEIN CPH1"/>
    <property type="match status" value="1"/>
</dbReference>
<evidence type="ECO:0000256" key="2">
    <source>
        <dbReference type="ARBA" id="ARBA00012438"/>
    </source>
</evidence>
<comment type="catalytic activity">
    <reaction evidence="1">
        <text>ATP + protein L-histidine = ADP + protein N-phospho-L-histidine.</text>
        <dbReference type="EC" id="2.7.13.3"/>
    </reaction>
</comment>
<evidence type="ECO:0000256" key="4">
    <source>
        <dbReference type="ARBA" id="ARBA00022679"/>
    </source>
</evidence>
<dbReference type="PRINTS" id="PR00344">
    <property type="entry name" value="BCTRLSENSOR"/>
</dbReference>
<dbReference type="GO" id="GO:0000155">
    <property type="term" value="F:phosphorelay sensor kinase activity"/>
    <property type="evidence" value="ECO:0007669"/>
    <property type="project" value="InterPro"/>
</dbReference>
<dbReference type="InterPro" id="IPR036097">
    <property type="entry name" value="HisK_dim/P_sf"/>
</dbReference>